<proteinExistence type="predicted"/>
<dbReference type="OMA" id="HEYVEAF"/>
<evidence type="ECO:0000313" key="1">
    <source>
        <dbReference type="EMBL" id="GAO51920.1"/>
    </source>
</evidence>
<comment type="caution">
    <text evidence="1">The sequence shown here is derived from an EMBL/GenBank/DDBJ whole genome shotgun (WGS) entry which is preliminary data.</text>
</comment>
<dbReference type="GO" id="GO:0005524">
    <property type="term" value="F:ATP binding"/>
    <property type="evidence" value="ECO:0007669"/>
    <property type="project" value="InterPro"/>
</dbReference>
<dbReference type="GO" id="GO:0006040">
    <property type="term" value="P:amino sugar metabolic process"/>
    <property type="evidence" value="ECO:0007669"/>
    <property type="project" value="InterPro"/>
</dbReference>
<dbReference type="RefSeq" id="XP_019025803.1">
    <property type="nucleotide sequence ID" value="XM_019166741.1"/>
</dbReference>
<dbReference type="GO" id="GO:0016773">
    <property type="term" value="F:phosphotransferase activity, alcohol group as acceptor"/>
    <property type="evidence" value="ECO:0007669"/>
    <property type="project" value="InterPro"/>
</dbReference>
<evidence type="ECO:0000313" key="2">
    <source>
        <dbReference type="Proteomes" id="UP000033140"/>
    </source>
</evidence>
<dbReference type="GO" id="GO:0009254">
    <property type="term" value="P:peptidoglycan turnover"/>
    <property type="evidence" value="ECO:0007669"/>
    <property type="project" value="InterPro"/>
</dbReference>
<organism evidence="1 2">
    <name type="scientific">Saitoella complicata (strain BCRC 22490 / CBS 7301 / JCM 7358 / NBRC 10748 / NRRL Y-17804)</name>
    <dbReference type="NCBI Taxonomy" id="698492"/>
    <lineage>
        <taxon>Eukaryota</taxon>
        <taxon>Fungi</taxon>
        <taxon>Dikarya</taxon>
        <taxon>Ascomycota</taxon>
        <taxon>Taphrinomycotina</taxon>
        <taxon>Taphrinomycotina incertae sedis</taxon>
        <taxon>Saitoella</taxon>
    </lineage>
</organism>
<reference evidence="1 2" key="1">
    <citation type="journal article" date="2011" name="J. Gen. Appl. Microbiol.">
        <title>Draft genome sequencing of the enigmatic yeast Saitoella complicata.</title>
        <authorList>
            <person name="Nishida H."/>
            <person name="Hamamoto M."/>
            <person name="Sugiyama J."/>
        </authorList>
    </citation>
    <scope>NUCLEOTIDE SEQUENCE [LARGE SCALE GENOMIC DNA]</scope>
    <source>
        <strain evidence="1 2">NRRL Y-17804</strain>
    </source>
</reference>
<dbReference type="InterPro" id="IPR043129">
    <property type="entry name" value="ATPase_NBD"/>
</dbReference>
<dbReference type="Pfam" id="PF03702">
    <property type="entry name" value="AnmK"/>
    <property type="match status" value="1"/>
</dbReference>
<reference evidence="1 2" key="3">
    <citation type="journal article" date="2015" name="Genome Announc.">
        <title>Draft Genome Sequence of the Archiascomycetous Yeast Saitoella complicata.</title>
        <authorList>
            <person name="Yamauchi K."/>
            <person name="Kondo S."/>
            <person name="Hamamoto M."/>
            <person name="Takahashi Y."/>
            <person name="Ogura Y."/>
            <person name="Hayashi T."/>
            <person name="Nishida H."/>
        </authorList>
    </citation>
    <scope>NUCLEOTIDE SEQUENCE [LARGE SCALE GENOMIC DNA]</scope>
    <source>
        <strain evidence="1 2">NRRL Y-17804</strain>
    </source>
</reference>
<sequence length="425" mass="45461">MTLNIIGLNCGTSVDAIDIAYCAITPILSSPNDLRLELLDYTEHPVPPELKARVLKACRENAVTMEEICDLNFALGREFGLAAKSFIDRNGLEGKVDAIASHGQTLWHIPSPAPPQQKSTLQMAESAVIAQITGLTTISSFRVGDVAAGRMGAPLIAFLDAAVLAHPTLTRASQNLGGIGNVTIIPAGDSAIESCFEFDTGPGNVLIDAAVRIITNGEQEYDKDGLIGAQGRVYEDVVDEFLAHPYFSAALPKTTGRELFGDDIASQLVSSLRSVGATDPDVIATITRITAESLVRAYERYLQPGGTIDEVYLCGGGAYNPNITSYLSTHLPHTSINLFSTTQIAPEAKEAISFALLGHECLMGKSIVVPQHVESAERVVLGKITPGMGYGRLMRKVVGSIGFVSENMEDERNGLPYARRMEVVS</sequence>
<dbReference type="NCBIfam" id="NF007148">
    <property type="entry name" value="PRK09585.3-2"/>
    <property type="match status" value="1"/>
</dbReference>
<gene>
    <name evidence="1" type="ORF">G7K_6008-t1</name>
</gene>
<dbReference type="Proteomes" id="UP000033140">
    <property type="component" value="Unassembled WGS sequence"/>
</dbReference>
<dbReference type="PANTHER" id="PTHR30605:SF0">
    <property type="entry name" value="ANHYDRO-N-ACETYLMURAMIC ACID KINASE"/>
    <property type="match status" value="1"/>
</dbReference>
<evidence type="ECO:0008006" key="3">
    <source>
        <dbReference type="Google" id="ProtNLM"/>
    </source>
</evidence>
<dbReference type="OrthoDB" id="5427593at2759"/>
<dbReference type="InterPro" id="IPR005338">
    <property type="entry name" value="Anhydro_N_Ac-Mur_kinase"/>
</dbReference>
<accession>A0A0E9NR84</accession>
<dbReference type="EMBL" id="BACD03000055">
    <property type="protein sequence ID" value="GAO51920.1"/>
    <property type="molecule type" value="Genomic_DNA"/>
</dbReference>
<dbReference type="AlphaFoldDB" id="A0A0E9NR84"/>
<dbReference type="SUPFAM" id="SSF53067">
    <property type="entry name" value="Actin-like ATPase domain"/>
    <property type="match status" value="1"/>
</dbReference>
<dbReference type="Gene3D" id="3.30.420.40">
    <property type="match status" value="2"/>
</dbReference>
<keyword evidence="2" id="KW-1185">Reference proteome</keyword>
<dbReference type="STRING" id="698492.A0A0E9NR84"/>
<protein>
    <recommendedName>
        <fullName evidence="3">Anhydro-N-acetylmuramic acid kinase</fullName>
    </recommendedName>
</protein>
<name>A0A0E9NR84_SAICN</name>
<reference evidence="1 2" key="2">
    <citation type="journal article" date="2014" name="J. Gen. Appl. Microbiol.">
        <title>The early diverging ascomycetous budding yeast Saitoella complicata has three histone deacetylases belonging to the Clr6, Hos2, and Rpd3 lineages.</title>
        <authorList>
            <person name="Nishida H."/>
            <person name="Matsumoto T."/>
            <person name="Kondo S."/>
            <person name="Hamamoto M."/>
            <person name="Yoshikawa H."/>
        </authorList>
    </citation>
    <scope>NUCLEOTIDE SEQUENCE [LARGE SCALE GENOMIC DNA]</scope>
    <source>
        <strain evidence="1 2">NRRL Y-17804</strain>
    </source>
</reference>
<dbReference type="PANTHER" id="PTHR30605">
    <property type="entry name" value="ANHYDRO-N-ACETYLMURAMIC ACID KINASE"/>
    <property type="match status" value="1"/>
</dbReference>